<feature type="region of interest" description="Disordered" evidence="1">
    <location>
        <begin position="168"/>
        <end position="187"/>
    </location>
</feature>
<dbReference type="Pfam" id="PF13432">
    <property type="entry name" value="TPR_16"/>
    <property type="match status" value="2"/>
</dbReference>
<dbReference type="Gene3D" id="1.25.40.10">
    <property type="entry name" value="Tetratricopeptide repeat domain"/>
    <property type="match status" value="3"/>
</dbReference>
<name>A0AAX4PLR6_9CHLO</name>
<evidence type="ECO:0000313" key="3">
    <source>
        <dbReference type="Proteomes" id="UP001472866"/>
    </source>
</evidence>
<dbReference type="InterPro" id="IPR011990">
    <property type="entry name" value="TPR-like_helical_dom_sf"/>
</dbReference>
<feature type="compositionally biased region" description="Basic and acidic residues" evidence="1">
    <location>
        <begin position="55"/>
        <end position="68"/>
    </location>
</feature>
<dbReference type="CDD" id="cd24142">
    <property type="entry name" value="ACL4-like"/>
    <property type="match status" value="1"/>
</dbReference>
<dbReference type="EMBL" id="CP151516">
    <property type="protein sequence ID" value="WZN66620.1"/>
    <property type="molecule type" value="Genomic_DNA"/>
</dbReference>
<feature type="region of interest" description="Disordered" evidence="1">
    <location>
        <begin position="47"/>
        <end position="68"/>
    </location>
</feature>
<protein>
    <submittedName>
        <fullName evidence="2">Assembly chaperone of rpl4</fullName>
    </submittedName>
</protein>
<dbReference type="SUPFAM" id="SSF48452">
    <property type="entry name" value="TPR-like"/>
    <property type="match status" value="2"/>
</dbReference>
<keyword evidence="3" id="KW-1185">Reference proteome</keyword>
<reference evidence="2 3" key="1">
    <citation type="submission" date="2024-03" db="EMBL/GenBank/DDBJ databases">
        <title>Complete genome sequence of the green alga Chloropicon roscoffensis RCC1871.</title>
        <authorList>
            <person name="Lemieux C."/>
            <person name="Pombert J.-F."/>
            <person name="Otis C."/>
            <person name="Turmel M."/>
        </authorList>
    </citation>
    <scope>NUCLEOTIDE SEQUENCE [LARGE SCALE GENOMIC DNA]</scope>
    <source>
        <strain evidence="2 3">RCC1871</strain>
    </source>
</reference>
<sequence length="420" mass="46492">MAEGDGLGSSGPVRGSSGVSHRVALFLSWILQRVVFFLETVIEWLSSGSSGSRSDSPEAKERRRRREAEKQLARARKLADYGDSEKALKLLIAMLEHQPECTAALDLAAEVLLETGDYLGAKELVLRSIQINPTENSTKFVLLGQLEHGNEAIEAFTKGYEVLKSEHDALERGSTEQGKLAKERQRRRQDLQRKMSSVLTSIAKVYLVDCFHEDRAEKLCEETLDSALLRDPNNPEAVQALADLRLSQHRKGEALSLVQRTLDLCDASKAQPSYDFRAVTARLLVELSKYDVAIGLLKDLVAEDDEDTEVWYLLGLCYVLTGDGSRSKGALANAKRIIETVSGADASLIERIDKLAKHRVISETEKDEYWNPRWWAKSDEDAKGAAEGAKGEGADEALTLIPLSEKDPSQCQEAPARLEV</sequence>
<organism evidence="2 3">
    <name type="scientific">Chloropicon roscoffensis</name>
    <dbReference type="NCBI Taxonomy" id="1461544"/>
    <lineage>
        <taxon>Eukaryota</taxon>
        <taxon>Viridiplantae</taxon>
        <taxon>Chlorophyta</taxon>
        <taxon>Chloropicophyceae</taxon>
        <taxon>Chloropicales</taxon>
        <taxon>Chloropicaceae</taxon>
        <taxon>Chloropicon</taxon>
    </lineage>
</organism>
<dbReference type="Proteomes" id="UP001472866">
    <property type="component" value="Chromosome 16"/>
</dbReference>
<evidence type="ECO:0000256" key="1">
    <source>
        <dbReference type="SAM" id="MobiDB-lite"/>
    </source>
</evidence>
<evidence type="ECO:0000313" key="2">
    <source>
        <dbReference type="EMBL" id="WZN66620.1"/>
    </source>
</evidence>
<gene>
    <name evidence="2" type="ORF">HKI87_16g81870</name>
</gene>
<proteinExistence type="predicted"/>
<accession>A0AAX4PLR6</accession>
<dbReference type="AlphaFoldDB" id="A0AAX4PLR6"/>